<dbReference type="RefSeq" id="WP_210954784.1">
    <property type="nucleotide sequence ID" value="NZ_CP054393.1"/>
</dbReference>
<reference evidence="1" key="1">
    <citation type="submission" date="2020-06" db="EMBL/GenBank/DDBJ databases">
        <title>Complete genome sequence of Candidatus Phytoplasma luffae NCHU2019.</title>
        <authorList>
            <person name="Cho S.-T."/>
            <person name="Tan C.-M."/>
            <person name="Li J.-R."/>
            <person name="Chien Y.-Y."/>
            <person name="Chiu Y.-C."/>
            <person name="Yang J.-Y."/>
            <person name="Kuo C.-H."/>
        </authorList>
    </citation>
    <scope>NUCLEOTIDE SEQUENCE</scope>
    <source>
        <strain evidence="1">NCHU2019</strain>
    </source>
</reference>
<dbReference type="AlphaFoldDB" id="A0A975FIX6"/>
<evidence type="ECO:0000313" key="2">
    <source>
        <dbReference type="Proteomes" id="UP000672038"/>
    </source>
</evidence>
<dbReference type="KEGG" id="pluf:LFWB_1440"/>
<accession>A0A975FIX6</accession>
<organism evidence="1 2">
    <name type="scientific">Loofah witches'-broom phytoplasma</name>
    <dbReference type="NCBI Taxonomy" id="35773"/>
    <lineage>
        <taxon>Bacteria</taxon>
        <taxon>Bacillati</taxon>
        <taxon>Mycoplasmatota</taxon>
        <taxon>Mollicutes</taxon>
        <taxon>Acholeplasmatales</taxon>
        <taxon>Acholeplasmataceae</taxon>
        <taxon>Candidatus Phytoplasma</taxon>
        <taxon>16SrVIII (Loofah witches'-broom group)</taxon>
    </lineage>
</organism>
<protein>
    <submittedName>
        <fullName evidence="1">Phase variable surface lipoprotein</fullName>
    </submittedName>
</protein>
<keyword evidence="2" id="KW-1185">Reference proteome</keyword>
<keyword evidence="1" id="KW-0449">Lipoprotein</keyword>
<proteinExistence type="predicted"/>
<gene>
    <name evidence="1" type="ORF">LFWB_1440</name>
</gene>
<dbReference type="EMBL" id="CP054393">
    <property type="protein sequence ID" value="QTX02714.1"/>
    <property type="molecule type" value="Genomic_DNA"/>
</dbReference>
<sequence length="211" mass="25371">MQNNTNQEIRIGGEINKQNTPTDLEQIKHFLKTLKEDLINLTIINHSKKKNTYQEANYRPKNQTLFIDPKILEEIKKYKIDIIKAIKVDDNTKLLLNPSTPLKTQNNTLKHQFNIFQINYKNETKNQIKELMSKININKLDTLKLFKLDNHKKDKYDKPLKSNYKKGLNIIYYRLEDLKHIKFFITKDKRGYRIRKLYPKYKYISKTKQII</sequence>
<evidence type="ECO:0000313" key="1">
    <source>
        <dbReference type="EMBL" id="QTX02714.1"/>
    </source>
</evidence>
<name>A0A975FIX6_LOWBP</name>
<dbReference type="Proteomes" id="UP000672038">
    <property type="component" value="Chromosome"/>
</dbReference>